<sequence length="226" mass="25514">MNMKSRKKEELDGKRIAVQFHLFHVHIEVFPDATKSDLCDFFHDLAYSGYSHEKYSTLVRKDGRLLGICLCSSGSRGENTNMIPSHDIDVLNHDFAEEIAKGPYKQHKANQLVSYVSALERGLYNLPGNFITFLKIDIICVANHARGQGLGKRMTLESIKIARSQHCEWIVTAATASASQVLFSRVGFETFFKLPYSIFRENGRVVFDNLYDGCSSGKLMALQLNK</sequence>
<dbReference type="AlphaFoldDB" id="A0A0D8XJ00"/>
<dbReference type="InterPro" id="IPR016181">
    <property type="entry name" value="Acyl_CoA_acyltransferase"/>
</dbReference>
<evidence type="ECO:0000313" key="2">
    <source>
        <dbReference type="EMBL" id="KJH44573.1"/>
    </source>
</evidence>
<protein>
    <submittedName>
        <fullName evidence="2">Acetyltransferase, GNAT family</fullName>
    </submittedName>
</protein>
<dbReference type="InterPro" id="IPR000182">
    <property type="entry name" value="GNAT_dom"/>
</dbReference>
<dbReference type="PANTHER" id="PTHR20905:SF1">
    <property type="entry name" value="AT07410P-RELATED"/>
    <property type="match status" value="1"/>
</dbReference>
<reference evidence="3" key="2">
    <citation type="journal article" date="2016" name="Sci. Rep.">
        <title>Dictyocaulus viviparus genome, variome and transcriptome elucidate lungworm biology and support future intervention.</title>
        <authorList>
            <person name="McNulty S.N."/>
            <person name="Strube C."/>
            <person name="Rosa B.A."/>
            <person name="Martin J.C."/>
            <person name="Tyagi R."/>
            <person name="Choi Y.J."/>
            <person name="Wang Q."/>
            <person name="Hallsworth Pepin K."/>
            <person name="Zhang X."/>
            <person name="Ozersky P."/>
            <person name="Wilson R.K."/>
            <person name="Sternberg P.W."/>
            <person name="Gasser R.B."/>
            <person name="Mitreva M."/>
        </authorList>
    </citation>
    <scope>NUCLEOTIDE SEQUENCE [LARGE SCALE GENOMIC DNA]</scope>
    <source>
        <strain evidence="3">HannoverDv2000</strain>
    </source>
</reference>
<dbReference type="OrthoDB" id="5799199at2759"/>
<dbReference type="Pfam" id="PF13673">
    <property type="entry name" value="Acetyltransf_10"/>
    <property type="match status" value="1"/>
</dbReference>
<dbReference type="GO" id="GO:0008080">
    <property type="term" value="F:N-acetyltransferase activity"/>
    <property type="evidence" value="ECO:0007669"/>
    <property type="project" value="TreeGrafter"/>
</dbReference>
<evidence type="ECO:0000313" key="3">
    <source>
        <dbReference type="Proteomes" id="UP000053766"/>
    </source>
</evidence>
<dbReference type="PANTHER" id="PTHR20905">
    <property type="entry name" value="N-ACETYLTRANSFERASE-RELATED"/>
    <property type="match status" value="1"/>
</dbReference>
<dbReference type="Proteomes" id="UP000053766">
    <property type="component" value="Unassembled WGS sequence"/>
</dbReference>
<dbReference type="Gene3D" id="3.40.630.30">
    <property type="match status" value="1"/>
</dbReference>
<reference evidence="2 3" key="1">
    <citation type="submission" date="2013-11" db="EMBL/GenBank/DDBJ databases">
        <title>Draft genome of the bovine lungworm Dictyocaulus viviparus.</title>
        <authorList>
            <person name="Mitreva M."/>
        </authorList>
    </citation>
    <scope>NUCLEOTIDE SEQUENCE [LARGE SCALE GENOMIC DNA]</scope>
    <source>
        <strain evidence="2 3">HannoverDv2000</strain>
    </source>
</reference>
<dbReference type="STRING" id="29172.A0A0D8XJ00"/>
<feature type="domain" description="N-acetyltransferase" evidence="1">
    <location>
        <begin position="93"/>
        <end position="190"/>
    </location>
</feature>
<dbReference type="SUPFAM" id="SSF55729">
    <property type="entry name" value="Acyl-CoA N-acyltransferases (Nat)"/>
    <property type="match status" value="1"/>
</dbReference>
<evidence type="ECO:0000259" key="1">
    <source>
        <dbReference type="Pfam" id="PF13673"/>
    </source>
</evidence>
<proteinExistence type="predicted"/>
<accession>A0A0D8XJ00</accession>
<gene>
    <name evidence="2" type="ORF">DICVIV_09393</name>
</gene>
<dbReference type="CDD" id="cd04301">
    <property type="entry name" value="NAT_SF"/>
    <property type="match status" value="1"/>
</dbReference>
<name>A0A0D8XJ00_DICVI</name>
<keyword evidence="2" id="KW-0808">Transferase</keyword>
<keyword evidence="3" id="KW-1185">Reference proteome</keyword>
<organism evidence="2 3">
    <name type="scientific">Dictyocaulus viviparus</name>
    <name type="common">Bovine lungworm</name>
    <dbReference type="NCBI Taxonomy" id="29172"/>
    <lineage>
        <taxon>Eukaryota</taxon>
        <taxon>Metazoa</taxon>
        <taxon>Ecdysozoa</taxon>
        <taxon>Nematoda</taxon>
        <taxon>Chromadorea</taxon>
        <taxon>Rhabditida</taxon>
        <taxon>Rhabditina</taxon>
        <taxon>Rhabditomorpha</taxon>
        <taxon>Strongyloidea</taxon>
        <taxon>Metastrongylidae</taxon>
        <taxon>Dictyocaulus</taxon>
    </lineage>
</organism>
<dbReference type="EMBL" id="KN716462">
    <property type="protein sequence ID" value="KJH44573.1"/>
    <property type="molecule type" value="Genomic_DNA"/>
</dbReference>